<dbReference type="AlphaFoldDB" id="A0A9D4RJB4"/>
<gene>
    <name evidence="1" type="ORF">DPMN_033637</name>
</gene>
<protein>
    <submittedName>
        <fullName evidence="1">Uncharacterized protein</fullName>
    </submittedName>
</protein>
<reference evidence="1" key="2">
    <citation type="submission" date="2020-11" db="EMBL/GenBank/DDBJ databases">
        <authorList>
            <person name="McCartney M.A."/>
            <person name="Auch B."/>
            <person name="Kono T."/>
            <person name="Mallez S."/>
            <person name="Becker A."/>
            <person name="Gohl D.M."/>
            <person name="Silverstein K.A.T."/>
            <person name="Koren S."/>
            <person name="Bechman K.B."/>
            <person name="Herman A."/>
            <person name="Abrahante J.E."/>
            <person name="Garbe J."/>
        </authorList>
    </citation>
    <scope>NUCLEOTIDE SEQUENCE</scope>
    <source>
        <strain evidence="1">Duluth1</strain>
        <tissue evidence="1">Whole animal</tissue>
    </source>
</reference>
<dbReference type="Proteomes" id="UP000828390">
    <property type="component" value="Unassembled WGS sequence"/>
</dbReference>
<accession>A0A9D4RJB4</accession>
<sequence length="130" mass="14949">MDDLYPDHAYSAVYMKKKLMEQFNDQIVITEINGIPNSVTLKKTVSTILNEFYKQDKDLDPSQKKMSIIQTAAKLIWSDIKDIRVSKAFYPPPQDISDLKKTLSTYQTLTKDISADPHTKEDKSRQGCFL</sequence>
<evidence type="ECO:0000313" key="2">
    <source>
        <dbReference type="Proteomes" id="UP000828390"/>
    </source>
</evidence>
<evidence type="ECO:0000313" key="1">
    <source>
        <dbReference type="EMBL" id="KAH3870449.1"/>
    </source>
</evidence>
<proteinExistence type="predicted"/>
<dbReference type="EMBL" id="JAIWYP010000002">
    <property type="protein sequence ID" value="KAH3870449.1"/>
    <property type="molecule type" value="Genomic_DNA"/>
</dbReference>
<comment type="caution">
    <text evidence="1">The sequence shown here is derived from an EMBL/GenBank/DDBJ whole genome shotgun (WGS) entry which is preliminary data.</text>
</comment>
<organism evidence="1 2">
    <name type="scientific">Dreissena polymorpha</name>
    <name type="common">Zebra mussel</name>
    <name type="synonym">Mytilus polymorpha</name>
    <dbReference type="NCBI Taxonomy" id="45954"/>
    <lineage>
        <taxon>Eukaryota</taxon>
        <taxon>Metazoa</taxon>
        <taxon>Spiralia</taxon>
        <taxon>Lophotrochozoa</taxon>
        <taxon>Mollusca</taxon>
        <taxon>Bivalvia</taxon>
        <taxon>Autobranchia</taxon>
        <taxon>Heteroconchia</taxon>
        <taxon>Euheterodonta</taxon>
        <taxon>Imparidentia</taxon>
        <taxon>Neoheterodontei</taxon>
        <taxon>Myida</taxon>
        <taxon>Dreissenoidea</taxon>
        <taxon>Dreissenidae</taxon>
        <taxon>Dreissena</taxon>
    </lineage>
</organism>
<name>A0A9D4RJB4_DREPO</name>
<reference evidence="1" key="1">
    <citation type="journal article" date="2019" name="bioRxiv">
        <title>The Genome of the Zebra Mussel, Dreissena polymorpha: A Resource for Invasive Species Research.</title>
        <authorList>
            <person name="McCartney M.A."/>
            <person name="Auch B."/>
            <person name="Kono T."/>
            <person name="Mallez S."/>
            <person name="Zhang Y."/>
            <person name="Obille A."/>
            <person name="Becker A."/>
            <person name="Abrahante J.E."/>
            <person name="Garbe J."/>
            <person name="Badalamenti J.P."/>
            <person name="Herman A."/>
            <person name="Mangelson H."/>
            <person name="Liachko I."/>
            <person name="Sullivan S."/>
            <person name="Sone E.D."/>
            <person name="Koren S."/>
            <person name="Silverstein K.A.T."/>
            <person name="Beckman K.B."/>
            <person name="Gohl D.M."/>
        </authorList>
    </citation>
    <scope>NUCLEOTIDE SEQUENCE</scope>
    <source>
        <strain evidence="1">Duluth1</strain>
        <tissue evidence="1">Whole animal</tissue>
    </source>
</reference>
<keyword evidence="2" id="KW-1185">Reference proteome</keyword>